<organism evidence="3">
    <name type="scientific">Tanacetum cinerariifolium</name>
    <name type="common">Dalmatian daisy</name>
    <name type="synonym">Chrysanthemum cinerariifolium</name>
    <dbReference type="NCBI Taxonomy" id="118510"/>
    <lineage>
        <taxon>Eukaryota</taxon>
        <taxon>Viridiplantae</taxon>
        <taxon>Streptophyta</taxon>
        <taxon>Embryophyta</taxon>
        <taxon>Tracheophyta</taxon>
        <taxon>Spermatophyta</taxon>
        <taxon>Magnoliopsida</taxon>
        <taxon>eudicotyledons</taxon>
        <taxon>Gunneridae</taxon>
        <taxon>Pentapetalae</taxon>
        <taxon>asterids</taxon>
        <taxon>campanulids</taxon>
        <taxon>Asterales</taxon>
        <taxon>Asteraceae</taxon>
        <taxon>Asteroideae</taxon>
        <taxon>Anthemideae</taxon>
        <taxon>Anthemidinae</taxon>
        <taxon>Tanacetum</taxon>
    </lineage>
</organism>
<comment type="caution">
    <text evidence="3">The sequence shown here is derived from an EMBL/GenBank/DDBJ whole genome shotgun (WGS) entry which is preliminary data.</text>
</comment>
<name>A0A699H5F4_TANCI</name>
<proteinExistence type="predicted"/>
<evidence type="ECO:0000256" key="1">
    <source>
        <dbReference type="SAM" id="Coils"/>
    </source>
</evidence>
<feature type="region of interest" description="Disordered" evidence="2">
    <location>
        <begin position="378"/>
        <end position="419"/>
    </location>
</feature>
<dbReference type="AlphaFoldDB" id="A0A699H5F4"/>
<evidence type="ECO:0000256" key="2">
    <source>
        <dbReference type="SAM" id="MobiDB-lite"/>
    </source>
</evidence>
<dbReference type="EMBL" id="BKCJ010104030">
    <property type="protein sequence ID" value="GEX36436.1"/>
    <property type="molecule type" value="Genomic_DNA"/>
</dbReference>
<gene>
    <name evidence="3" type="ORF">Tci_308411</name>
</gene>
<protein>
    <recommendedName>
        <fullName evidence="4">Integrase, catalytic region, zinc finger, CCHC-type, peptidase aspartic, catalytic</fullName>
    </recommendedName>
</protein>
<sequence>MTLADKAILSGVNNRPPMLEKDMYESWKSRMELYMMNRQHGRMILESVKQGPLIWPTIKESGVTRVRKYSELTPSEAIQAGYDAKVTYPNSALSQRGKGMIHDPGIPEGQATQSVITHNATYQADDLDAYDSDCDELNTTKIALMANLLHFCLDAFVEVNNSNLDNNMLHQGMKERLSSEQSSVVNHTKTKITSNSNIIPYSEYVHETQQEAVHNSTPSTQQDALILSVIEQLRTQVMNCTKINLDNKSVNDTLTAELERYTEQVKFLKEKNVDFMHRVTVSDAYEQSVKIDRLKDILSEQKARQLEPKLYDGDVIQTNCAVVIPDSKETMLLTEESHPIPSNRPTIVEVPSELPKVSMSIDEGPFQMGIFRETLAEGTKGGSHLGPERPRVYSDLSPKEKDRSAAGYGGAQNRVGNANPGKMSLMQAQENEVALDEEQLLFLTGGQDKAIDEDVDEQPAQDLAFNVDNVFQAEECDAFDSDVDEAPTSQTMFMANLSSADPVYDKVGPSYDSDILSKVHDHDHYQDVVCEHHEEHEMHDNV</sequence>
<evidence type="ECO:0000313" key="3">
    <source>
        <dbReference type="EMBL" id="GEX36436.1"/>
    </source>
</evidence>
<reference evidence="3" key="1">
    <citation type="journal article" date="2019" name="Sci. Rep.">
        <title>Draft genome of Tanacetum cinerariifolium, the natural source of mosquito coil.</title>
        <authorList>
            <person name="Yamashiro T."/>
            <person name="Shiraishi A."/>
            <person name="Satake H."/>
            <person name="Nakayama K."/>
        </authorList>
    </citation>
    <scope>NUCLEOTIDE SEQUENCE</scope>
</reference>
<feature type="compositionally biased region" description="Basic and acidic residues" evidence="2">
    <location>
        <begin position="386"/>
        <end position="404"/>
    </location>
</feature>
<feature type="coiled-coil region" evidence="1">
    <location>
        <begin position="251"/>
        <end position="278"/>
    </location>
</feature>
<evidence type="ECO:0008006" key="4">
    <source>
        <dbReference type="Google" id="ProtNLM"/>
    </source>
</evidence>
<accession>A0A699H5F4</accession>
<keyword evidence="1" id="KW-0175">Coiled coil</keyword>